<dbReference type="EMBL" id="JACHEZ010000007">
    <property type="protein sequence ID" value="MBB6030472.1"/>
    <property type="molecule type" value="Genomic_DNA"/>
</dbReference>
<comment type="similarity">
    <text evidence="1">Belongs to the DegT/DnrJ/EryC1 family.</text>
</comment>
<evidence type="ECO:0000256" key="1">
    <source>
        <dbReference type="RuleBase" id="RU004508"/>
    </source>
</evidence>
<dbReference type="Gene3D" id="3.90.1150.10">
    <property type="entry name" value="Aspartate Aminotransferase, domain 1"/>
    <property type="match status" value="1"/>
</dbReference>
<dbReference type="SUPFAM" id="SSF53383">
    <property type="entry name" value="PLP-dependent transferases"/>
    <property type="match status" value="1"/>
</dbReference>
<protein>
    <submittedName>
        <fullName evidence="2">Perosamine synthetase</fullName>
        <ecNumber evidence="2">2.6.1.102</ecNumber>
    </submittedName>
</protein>
<evidence type="ECO:0000313" key="3">
    <source>
        <dbReference type="Proteomes" id="UP000587579"/>
    </source>
</evidence>
<keyword evidence="2" id="KW-0032">Aminotransferase</keyword>
<dbReference type="CDD" id="cd00616">
    <property type="entry name" value="AHBA_syn"/>
    <property type="match status" value="1"/>
</dbReference>
<comment type="caution">
    <text evidence="2">The sequence shown here is derived from an EMBL/GenBank/DDBJ whole genome shotgun (WGS) entry which is preliminary data.</text>
</comment>
<gene>
    <name evidence="2" type="ORF">HNQ05_001855</name>
</gene>
<dbReference type="PANTHER" id="PTHR30244">
    <property type="entry name" value="TRANSAMINASE"/>
    <property type="match status" value="1"/>
</dbReference>
<dbReference type="InterPro" id="IPR015422">
    <property type="entry name" value="PyrdxlP-dep_Trfase_small"/>
</dbReference>
<organism evidence="2 3">
    <name type="scientific">Oceanithermus desulfurans</name>
    <dbReference type="NCBI Taxonomy" id="227924"/>
    <lineage>
        <taxon>Bacteria</taxon>
        <taxon>Thermotogati</taxon>
        <taxon>Deinococcota</taxon>
        <taxon>Deinococci</taxon>
        <taxon>Thermales</taxon>
        <taxon>Thermaceae</taxon>
        <taxon>Oceanithermus</taxon>
    </lineage>
</organism>
<dbReference type="InterPro" id="IPR000653">
    <property type="entry name" value="DegT/StrS_aminotransferase"/>
</dbReference>
<dbReference type="PANTHER" id="PTHR30244:SF39">
    <property type="entry name" value="BLR3650 PROTEIN"/>
    <property type="match status" value="1"/>
</dbReference>
<keyword evidence="2" id="KW-0808">Transferase</keyword>
<dbReference type="InterPro" id="IPR015424">
    <property type="entry name" value="PyrdxlP-dep_Trfase"/>
</dbReference>
<dbReference type="InterPro" id="IPR015421">
    <property type="entry name" value="PyrdxlP-dep_Trfase_major"/>
</dbReference>
<keyword evidence="3" id="KW-1185">Reference proteome</keyword>
<reference evidence="2 3" key="1">
    <citation type="submission" date="2020-08" db="EMBL/GenBank/DDBJ databases">
        <title>Genomic Encyclopedia of Type Strains, Phase IV (KMG-IV): sequencing the most valuable type-strain genomes for metagenomic binning, comparative biology and taxonomic classification.</title>
        <authorList>
            <person name="Goeker M."/>
        </authorList>
    </citation>
    <scope>NUCLEOTIDE SEQUENCE [LARGE SCALE GENOMIC DNA]</scope>
    <source>
        <strain evidence="2 3">DSM 15757</strain>
    </source>
</reference>
<keyword evidence="1" id="KW-0663">Pyridoxal phosphate</keyword>
<dbReference type="PIRSF" id="PIRSF000390">
    <property type="entry name" value="PLP_StrS"/>
    <property type="match status" value="1"/>
</dbReference>
<dbReference type="Pfam" id="PF01041">
    <property type="entry name" value="DegT_DnrJ_EryC1"/>
    <property type="match status" value="1"/>
</dbReference>
<dbReference type="EC" id="2.6.1.102" evidence="2"/>
<name>A0ABR6P3C0_9DEIN</name>
<dbReference type="GO" id="GO:0102933">
    <property type="term" value="F:GDP-4-dehydro-6-deoxy-D-mannose-4-aminotransferase activity"/>
    <property type="evidence" value="ECO:0007669"/>
    <property type="project" value="UniProtKB-EC"/>
</dbReference>
<evidence type="ECO:0000313" key="2">
    <source>
        <dbReference type="EMBL" id="MBB6030472.1"/>
    </source>
</evidence>
<accession>A0ABR6P3C0</accession>
<dbReference type="Proteomes" id="UP000587579">
    <property type="component" value="Unassembled WGS sequence"/>
</dbReference>
<dbReference type="RefSeq" id="WP_221266914.1">
    <property type="nucleotide sequence ID" value="NZ_JACHEZ010000007.1"/>
</dbReference>
<dbReference type="Gene3D" id="3.40.640.10">
    <property type="entry name" value="Type I PLP-dependent aspartate aminotransferase-like (Major domain)"/>
    <property type="match status" value="1"/>
</dbReference>
<sequence>MTQRSNEKLAGIPMAAPDISEADVQAVAEVVRSGRLALGPKTVAFEQDMAEYIGVKHAVAVSSGTAALHLLVRALNMGPGDEVLVPSFTFAASVNALLYEGAKPVFVDVEPETYNLNPQDLEDKITYRTKAIMVVDVFGHPVEWDSILPIADKYGLKIIDDSCEALGAEYKGRKIGQFGDAATFAFYPNKQMTTGEGGIIVTDNDEIARLTRSMRNQGRGEMGAWLEHERLGYNYRMDEMSAALGVSQLHRLETFLVKRERVAQMYTERLRGFSWVRPPVVKPHVRMSWFVYVVTLAEGLNRDPVMRKMEALGVPTRAYFAPIHLQPYIREQLGTGRGMLPVTESIAARTIALPFHNNLTKEHVELVVGALAEAASVA</sequence>
<proteinExistence type="inferred from homology"/>